<feature type="domain" description="SMP-30/Gluconolactonase/LRE-like region" evidence="1">
    <location>
        <begin position="125"/>
        <end position="266"/>
    </location>
</feature>
<dbReference type="Proteomes" id="UP000249499">
    <property type="component" value="Chromosome"/>
</dbReference>
<dbReference type="InterPro" id="IPR011042">
    <property type="entry name" value="6-blade_b-propeller_TolB-like"/>
</dbReference>
<name>A0AAF1K875_9HYPH</name>
<dbReference type="RefSeq" id="WP_111216751.1">
    <property type="nucleotide sequence ID" value="NZ_CP117255.1"/>
</dbReference>
<reference evidence="2 3" key="1">
    <citation type="journal article" date="2018" name="Sci. Rep.">
        <title>Rhizobium tumorigenes sp. nov., a novel plant tumorigenic bacterium isolated from cane gall tumors on thornless blackberry.</title>
        <authorList>
            <person name="Kuzmanovi N."/>
            <person name="Smalla K."/>
            <person name="Gronow S."/>
            <person name="PuBawska J."/>
        </authorList>
    </citation>
    <scope>NUCLEOTIDE SEQUENCE [LARGE SCALE GENOMIC DNA]</scope>
    <source>
        <strain evidence="2 3">1078</strain>
    </source>
</reference>
<dbReference type="Pfam" id="PF08450">
    <property type="entry name" value="SGL"/>
    <property type="match status" value="1"/>
</dbReference>
<evidence type="ECO:0000313" key="3">
    <source>
        <dbReference type="Proteomes" id="UP000249499"/>
    </source>
</evidence>
<evidence type="ECO:0000259" key="1">
    <source>
        <dbReference type="Pfam" id="PF08450"/>
    </source>
</evidence>
<dbReference type="SUPFAM" id="SSF63829">
    <property type="entry name" value="Calcium-dependent phosphotriesterase"/>
    <property type="match status" value="1"/>
</dbReference>
<dbReference type="InterPro" id="IPR013658">
    <property type="entry name" value="SGL"/>
</dbReference>
<dbReference type="KEGG" id="rtu:PR017_01020"/>
<dbReference type="EMBL" id="CP117255">
    <property type="protein sequence ID" value="WFR95764.1"/>
    <property type="molecule type" value="Genomic_DNA"/>
</dbReference>
<reference evidence="3" key="2">
    <citation type="journal article" date="2023" name="MicrobiologyOpen">
        <title>Genomics of the tumorigenes clade of the family Rhizobiaceae and description of Rhizobium rhododendri sp. nov.</title>
        <authorList>
            <person name="Kuzmanovic N."/>
            <person name="diCenzo G.C."/>
            <person name="Bunk B."/>
            <person name="Sproeer C."/>
            <person name="Fruehling A."/>
            <person name="Neumann-Schaal M."/>
            <person name="Overmann J."/>
            <person name="Smalla K."/>
        </authorList>
    </citation>
    <scope>NUCLEOTIDE SEQUENCE [LARGE SCALE GENOMIC DNA]</scope>
    <source>
        <strain evidence="3">1078</strain>
    </source>
</reference>
<protein>
    <submittedName>
        <fullName evidence="2">SMP-30/gluconolactonase/LRE family protein</fullName>
    </submittedName>
</protein>
<dbReference type="AlphaFoldDB" id="A0AAF1K875"/>
<accession>A0AAF1K875</accession>
<dbReference type="InterPro" id="IPR051262">
    <property type="entry name" value="SMP-30/CGR1_Lactonase"/>
</dbReference>
<dbReference type="PANTHER" id="PTHR47572">
    <property type="entry name" value="LIPOPROTEIN-RELATED"/>
    <property type="match status" value="1"/>
</dbReference>
<proteinExistence type="predicted"/>
<dbReference type="Gene3D" id="2.120.10.30">
    <property type="entry name" value="TolB, C-terminal domain"/>
    <property type="match status" value="1"/>
</dbReference>
<organism evidence="2 3">
    <name type="scientific">Rhizobium tumorigenes</name>
    <dbReference type="NCBI Taxonomy" id="2041385"/>
    <lineage>
        <taxon>Bacteria</taxon>
        <taxon>Pseudomonadati</taxon>
        <taxon>Pseudomonadota</taxon>
        <taxon>Alphaproteobacteria</taxon>
        <taxon>Hyphomicrobiales</taxon>
        <taxon>Rhizobiaceae</taxon>
        <taxon>Rhizobium/Agrobacterium group</taxon>
        <taxon>Rhizobium</taxon>
    </lineage>
</organism>
<gene>
    <name evidence="2" type="ORF">PR017_01020</name>
</gene>
<keyword evidence="3" id="KW-1185">Reference proteome</keyword>
<evidence type="ECO:0000313" key="2">
    <source>
        <dbReference type="EMBL" id="WFR95764.1"/>
    </source>
</evidence>
<dbReference type="PANTHER" id="PTHR47572:SF5">
    <property type="entry name" value="BLR2277 PROTEIN"/>
    <property type="match status" value="1"/>
</dbReference>
<sequence length="290" mass="31000">MNETIAVGLHQPDGPVGLQDGRIACVEMEDGRRCVSVIAPHGQRREICRPGGRPSGLAVDGDGCFWVAGGPENSLVRLSPEGRMLQMIEGSETGPFVLPRDLAFGPDGLLYMSDAGVRIADLVIGQTIRPDFLNAPYNGCIYQIDPADGRVLRSLAAGLLLASGIAFDSNGLLYYSEMLTGNIYRQVLGGRQEIFAHALRSPMGTRLKGPAGLAFDRDDTLYCAVYGQGDICLIDTSGKLSGHIRTNGALPSNVAFTVDGKQVLITEQEHGAIERIPAPKPGLPLHRPKI</sequence>